<reference evidence="2" key="1">
    <citation type="journal article" date="2019" name="Int. J. Syst. Evol. Microbiol.">
        <title>The Global Catalogue of Microorganisms (GCM) 10K type strain sequencing project: providing services to taxonomists for standard genome sequencing and annotation.</title>
        <authorList>
            <consortium name="The Broad Institute Genomics Platform"/>
            <consortium name="The Broad Institute Genome Sequencing Center for Infectious Disease"/>
            <person name="Wu L."/>
            <person name="Ma J."/>
        </authorList>
    </citation>
    <scope>NUCLEOTIDE SEQUENCE [LARGE SCALE GENOMIC DNA]</scope>
    <source>
        <strain evidence="2">KCTC 23299</strain>
    </source>
</reference>
<proteinExistence type="predicted"/>
<evidence type="ECO:0000313" key="2">
    <source>
        <dbReference type="Proteomes" id="UP001597511"/>
    </source>
</evidence>
<organism evidence="1 2">
    <name type="scientific">Terrimonas rubra</name>
    <dbReference type="NCBI Taxonomy" id="1035890"/>
    <lineage>
        <taxon>Bacteria</taxon>
        <taxon>Pseudomonadati</taxon>
        <taxon>Bacteroidota</taxon>
        <taxon>Chitinophagia</taxon>
        <taxon>Chitinophagales</taxon>
        <taxon>Chitinophagaceae</taxon>
        <taxon>Terrimonas</taxon>
    </lineage>
</organism>
<name>A0ABW6ADC4_9BACT</name>
<evidence type="ECO:0008006" key="3">
    <source>
        <dbReference type="Google" id="ProtNLM"/>
    </source>
</evidence>
<protein>
    <recommendedName>
        <fullName evidence="3">Ribbon-helix-helix protein CopG domain-containing protein</fullName>
    </recommendedName>
</protein>
<evidence type="ECO:0000313" key="1">
    <source>
        <dbReference type="EMBL" id="MFD2921977.1"/>
    </source>
</evidence>
<comment type="caution">
    <text evidence="1">The sequence shown here is derived from an EMBL/GenBank/DDBJ whole genome shotgun (WGS) entry which is preliminary data.</text>
</comment>
<gene>
    <name evidence="1" type="ORF">ACFS6H_19815</name>
</gene>
<dbReference type="Proteomes" id="UP001597511">
    <property type="component" value="Unassembled WGS sequence"/>
</dbReference>
<keyword evidence="2" id="KW-1185">Reference proteome</keyword>
<dbReference type="RefSeq" id="WP_386103241.1">
    <property type="nucleotide sequence ID" value="NZ_JBHUOZ010000003.1"/>
</dbReference>
<accession>A0ABW6ADC4</accession>
<dbReference type="EMBL" id="JBHUOZ010000003">
    <property type="protein sequence ID" value="MFD2921977.1"/>
    <property type="molecule type" value="Genomic_DNA"/>
</dbReference>
<sequence>MLIKELPEPIKKLALKRKSWYATEYSELLNAFVWYETPEGRLFWKEIDKGNYKPFYNLYPQHKNDKMSKEVKTKGLGIRVESVIAPSLKQKVEKYCKKGNISMAQLIRDQLQLVVKRK</sequence>